<accession>A0A9P6HAZ2</accession>
<dbReference type="Proteomes" id="UP000736335">
    <property type="component" value="Unassembled WGS sequence"/>
</dbReference>
<comment type="caution">
    <text evidence="3">The sequence shown here is derived from an EMBL/GenBank/DDBJ whole genome shotgun (WGS) entry which is preliminary data.</text>
</comment>
<organism evidence="3 4">
    <name type="scientific">Thelephora terrestris</name>
    <dbReference type="NCBI Taxonomy" id="56493"/>
    <lineage>
        <taxon>Eukaryota</taxon>
        <taxon>Fungi</taxon>
        <taxon>Dikarya</taxon>
        <taxon>Basidiomycota</taxon>
        <taxon>Agaricomycotina</taxon>
        <taxon>Agaricomycetes</taxon>
        <taxon>Thelephorales</taxon>
        <taxon>Thelephoraceae</taxon>
        <taxon>Thelephora</taxon>
    </lineage>
</organism>
<protein>
    <submittedName>
        <fullName evidence="3">Uncharacterized protein</fullName>
    </submittedName>
</protein>
<evidence type="ECO:0000313" key="4">
    <source>
        <dbReference type="Proteomes" id="UP000736335"/>
    </source>
</evidence>
<dbReference type="OrthoDB" id="3222645at2759"/>
<proteinExistence type="predicted"/>
<name>A0A9P6HAZ2_9AGAM</name>
<evidence type="ECO:0000256" key="2">
    <source>
        <dbReference type="SAM" id="MobiDB-lite"/>
    </source>
</evidence>
<feature type="region of interest" description="Disordered" evidence="2">
    <location>
        <begin position="41"/>
        <end position="62"/>
    </location>
</feature>
<reference evidence="3" key="1">
    <citation type="journal article" date="2020" name="Nat. Commun.">
        <title>Large-scale genome sequencing of mycorrhizal fungi provides insights into the early evolution of symbiotic traits.</title>
        <authorList>
            <person name="Miyauchi S."/>
            <person name="Kiss E."/>
            <person name="Kuo A."/>
            <person name="Drula E."/>
            <person name="Kohler A."/>
            <person name="Sanchez-Garcia M."/>
            <person name="Morin E."/>
            <person name="Andreopoulos B."/>
            <person name="Barry K.W."/>
            <person name="Bonito G."/>
            <person name="Buee M."/>
            <person name="Carver A."/>
            <person name="Chen C."/>
            <person name="Cichocki N."/>
            <person name="Clum A."/>
            <person name="Culley D."/>
            <person name="Crous P.W."/>
            <person name="Fauchery L."/>
            <person name="Girlanda M."/>
            <person name="Hayes R.D."/>
            <person name="Keri Z."/>
            <person name="LaButti K."/>
            <person name="Lipzen A."/>
            <person name="Lombard V."/>
            <person name="Magnuson J."/>
            <person name="Maillard F."/>
            <person name="Murat C."/>
            <person name="Nolan M."/>
            <person name="Ohm R.A."/>
            <person name="Pangilinan J."/>
            <person name="Pereira M.F."/>
            <person name="Perotto S."/>
            <person name="Peter M."/>
            <person name="Pfister S."/>
            <person name="Riley R."/>
            <person name="Sitrit Y."/>
            <person name="Stielow J.B."/>
            <person name="Szollosi G."/>
            <person name="Zifcakova L."/>
            <person name="Stursova M."/>
            <person name="Spatafora J.W."/>
            <person name="Tedersoo L."/>
            <person name="Vaario L.M."/>
            <person name="Yamada A."/>
            <person name="Yan M."/>
            <person name="Wang P."/>
            <person name="Xu J."/>
            <person name="Bruns T."/>
            <person name="Baldrian P."/>
            <person name="Vilgalys R."/>
            <person name="Dunand C."/>
            <person name="Henrissat B."/>
            <person name="Grigoriev I.V."/>
            <person name="Hibbett D."/>
            <person name="Nagy L.G."/>
            <person name="Martin F.M."/>
        </authorList>
    </citation>
    <scope>NUCLEOTIDE SEQUENCE</scope>
    <source>
        <strain evidence="3">UH-Tt-Lm1</strain>
    </source>
</reference>
<evidence type="ECO:0000256" key="1">
    <source>
        <dbReference type="SAM" id="Coils"/>
    </source>
</evidence>
<dbReference type="AlphaFoldDB" id="A0A9P6HAZ2"/>
<feature type="coiled-coil region" evidence="1">
    <location>
        <begin position="77"/>
        <end position="118"/>
    </location>
</feature>
<keyword evidence="4" id="KW-1185">Reference proteome</keyword>
<dbReference type="EMBL" id="WIUZ02000012">
    <property type="protein sequence ID" value="KAF9782376.1"/>
    <property type="molecule type" value="Genomic_DNA"/>
</dbReference>
<feature type="compositionally biased region" description="Basic and acidic residues" evidence="2">
    <location>
        <begin position="45"/>
        <end position="54"/>
    </location>
</feature>
<evidence type="ECO:0000313" key="3">
    <source>
        <dbReference type="EMBL" id="KAF9782376.1"/>
    </source>
</evidence>
<sequence>MLSFIPSLRLSRFSVPSNDSTTSLPPLEKLAIRSQDRLSVWGEGSKLEPEETKEQQSATDGMMGRRRTVIDVQKAELSVLNSLKERSERKYRAAKERIAELEHQLEEDSKTYQNTVEERDQRIKTLEVELTRTKELLAAQIVTPERSRAQPSTDRISETEVLGIVRDLNENIFQLAANLTEEWEVFKSSRSHSITPTKDDANSFSQSYGPTLINQVLDQKPTAVTFLVQSFLCELATQITSSWLQNEESRILRSVYQNLPPSEARVISVRWESLIRDSLSEPSSHSTLIVQRVAQALSITGSFPSVRHSSDFVKAKASNGIESINRLLLRLESAFAVGITHSDMRLLFESPRTVFDEMRMIKELESDEVSTYWRQDKVAGTTEVGVEKSGCGLRGEGRRTEILLKAKVVLEKDFADL</sequence>
<gene>
    <name evidence="3" type="ORF">BJ322DRAFT_1160405</name>
</gene>
<reference evidence="3" key="2">
    <citation type="submission" date="2020-11" db="EMBL/GenBank/DDBJ databases">
        <authorList>
            <consortium name="DOE Joint Genome Institute"/>
            <person name="Kuo A."/>
            <person name="Miyauchi S."/>
            <person name="Kiss E."/>
            <person name="Drula E."/>
            <person name="Kohler A."/>
            <person name="Sanchez-Garcia M."/>
            <person name="Andreopoulos B."/>
            <person name="Barry K.W."/>
            <person name="Bonito G."/>
            <person name="Buee M."/>
            <person name="Carver A."/>
            <person name="Chen C."/>
            <person name="Cichocki N."/>
            <person name="Clum A."/>
            <person name="Culley D."/>
            <person name="Crous P.W."/>
            <person name="Fauchery L."/>
            <person name="Girlanda M."/>
            <person name="Hayes R."/>
            <person name="Keri Z."/>
            <person name="Labutti K."/>
            <person name="Lipzen A."/>
            <person name="Lombard V."/>
            <person name="Magnuson J."/>
            <person name="Maillard F."/>
            <person name="Morin E."/>
            <person name="Murat C."/>
            <person name="Nolan M."/>
            <person name="Ohm R."/>
            <person name="Pangilinan J."/>
            <person name="Pereira M."/>
            <person name="Perotto S."/>
            <person name="Peter M."/>
            <person name="Riley R."/>
            <person name="Sitrit Y."/>
            <person name="Stielow B."/>
            <person name="Szollosi G."/>
            <person name="Zifcakova L."/>
            <person name="Stursova M."/>
            <person name="Spatafora J.W."/>
            <person name="Tedersoo L."/>
            <person name="Vaario L.-M."/>
            <person name="Yamada A."/>
            <person name="Yan M."/>
            <person name="Wang P."/>
            <person name="Xu J."/>
            <person name="Bruns T."/>
            <person name="Baldrian P."/>
            <person name="Vilgalys R."/>
            <person name="Henrissat B."/>
            <person name="Grigoriev I.V."/>
            <person name="Hibbett D."/>
            <person name="Nagy L.G."/>
            <person name="Martin F.M."/>
        </authorList>
    </citation>
    <scope>NUCLEOTIDE SEQUENCE</scope>
    <source>
        <strain evidence="3">UH-Tt-Lm1</strain>
    </source>
</reference>
<keyword evidence="1" id="KW-0175">Coiled coil</keyword>